<keyword evidence="7" id="KW-0319">Glycerol metabolism</keyword>
<name>A0ABW2MZG7_9ACTN</name>
<comment type="similarity">
    <text evidence="3">Belongs to the long-chain O-acyltransferase family.</text>
</comment>
<organism evidence="13 14">
    <name type="scientific">Nocardioides astragali</name>
    <dbReference type="NCBI Taxonomy" id="1776736"/>
    <lineage>
        <taxon>Bacteria</taxon>
        <taxon>Bacillati</taxon>
        <taxon>Actinomycetota</taxon>
        <taxon>Actinomycetes</taxon>
        <taxon>Propionibacteriales</taxon>
        <taxon>Nocardioidaceae</taxon>
        <taxon>Nocardioides</taxon>
    </lineage>
</organism>
<gene>
    <name evidence="13" type="ORF">ACFQO6_02000</name>
</gene>
<comment type="pathway">
    <text evidence="2">Lipid metabolism.</text>
</comment>
<evidence type="ECO:0000256" key="10">
    <source>
        <dbReference type="ARBA" id="ARBA00048109"/>
    </source>
</evidence>
<proteinExistence type="inferred from homology"/>
<accession>A0ABW2MZG7</accession>
<keyword evidence="8" id="KW-0443">Lipid metabolism</keyword>
<keyword evidence="9" id="KW-0012">Acyltransferase</keyword>
<keyword evidence="5" id="KW-0444">Lipid biosynthesis</keyword>
<dbReference type="PANTHER" id="PTHR31650">
    <property type="entry name" value="O-ACYLTRANSFERASE (WSD1-LIKE) FAMILY PROTEIN"/>
    <property type="match status" value="1"/>
</dbReference>
<evidence type="ECO:0000256" key="6">
    <source>
        <dbReference type="ARBA" id="ARBA00022679"/>
    </source>
</evidence>
<comment type="pathway">
    <text evidence="1">Glycerolipid metabolism; triacylglycerol biosynthesis.</text>
</comment>
<evidence type="ECO:0000313" key="13">
    <source>
        <dbReference type="EMBL" id="MFC7359025.1"/>
    </source>
</evidence>
<dbReference type="Proteomes" id="UP001596524">
    <property type="component" value="Unassembled WGS sequence"/>
</dbReference>
<feature type="domain" description="O-acyltransferase WSD1 C-terminal" evidence="12">
    <location>
        <begin position="327"/>
        <end position="466"/>
    </location>
</feature>
<evidence type="ECO:0000256" key="8">
    <source>
        <dbReference type="ARBA" id="ARBA00023098"/>
    </source>
</evidence>
<evidence type="ECO:0000256" key="9">
    <source>
        <dbReference type="ARBA" id="ARBA00023315"/>
    </source>
</evidence>
<comment type="catalytic activity">
    <reaction evidence="10">
        <text>an acyl-CoA + a 1,2-diacyl-sn-glycerol = a triacyl-sn-glycerol + CoA</text>
        <dbReference type="Rhea" id="RHEA:10868"/>
        <dbReference type="ChEBI" id="CHEBI:17815"/>
        <dbReference type="ChEBI" id="CHEBI:57287"/>
        <dbReference type="ChEBI" id="CHEBI:58342"/>
        <dbReference type="ChEBI" id="CHEBI:64615"/>
        <dbReference type="EC" id="2.3.1.20"/>
    </reaction>
</comment>
<keyword evidence="6" id="KW-0808">Transferase</keyword>
<dbReference type="InterPro" id="IPR009721">
    <property type="entry name" value="O-acyltransferase_WSD1_C"/>
</dbReference>
<evidence type="ECO:0000256" key="7">
    <source>
        <dbReference type="ARBA" id="ARBA00022798"/>
    </source>
</evidence>
<dbReference type="RefSeq" id="WP_255890201.1">
    <property type="nucleotide sequence ID" value="NZ_JAFMZM010000003.1"/>
</dbReference>
<evidence type="ECO:0000256" key="5">
    <source>
        <dbReference type="ARBA" id="ARBA00022516"/>
    </source>
</evidence>
<sequence length="482" mass="50958">MAGSMNAREDFERWGSAAALAAAPELTPMETLLWRAERHPVQSSTTTVIIDLDRAPDWKRLVAAAEWGTGLVRRLRQRVVEPVVPTAAPTWADDPTFDLGYHLRRERVSSREEMLAQAAQIALRPFDRSRPLWEGVLFEGVGEGAAYVLKIHHALADPLGTVQLLSMLQSGKRSHTARKPVADDDVAAPADADPVDLAVSGLRTGLATLPEVALATARTLGHAATRPQAVVASTLHYAASVRRLLTQAAPPSPELTPRTGRMWSFLTLDAPLEPLRTVARQGGGTLDDAAVALVLGGLRRYHARRGSTLPEIPVGVRVSLDRADDLGNRFKGALISGPLAIEDPVDRVAAVRGEVLSLHTERALEVLDAAAPALNRLPSFVGASALRTAAVPDAFVLTLPGPPRRRYMAGAEVQGMYVLGPLPGAALTVCLVTVGDTACIGVNVDASAVADMADLAACLAEGVDEMVSAAPSSSDQSPVGPM</sequence>
<dbReference type="Pfam" id="PF03007">
    <property type="entry name" value="WS_DGAT_cat"/>
    <property type="match status" value="1"/>
</dbReference>
<dbReference type="InterPro" id="IPR045034">
    <property type="entry name" value="O-acyltransferase_WSD1-like"/>
</dbReference>
<evidence type="ECO:0000256" key="2">
    <source>
        <dbReference type="ARBA" id="ARBA00005189"/>
    </source>
</evidence>
<evidence type="ECO:0000313" key="14">
    <source>
        <dbReference type="Proteomes" id="UP001596524"/>
    </source>
</evidence>
<dbReference type="Pfam" id="PF06974">
    <property type="entry name" value="WS_DGAT_C"/>
    <property type="match status" value="1"/>
</dbReference>
<comment type="caution">
    <text evidence="13">The sequence shown here is derived from an EMBL/GenBank/DDBJ whole genome shotgun (WGS) entry which is preliminary data.</text>
</comment>
<keyword evidence="14" id="KW-1185">Reference proteome</keyword>
<evidence type="ECO:0000256" key="1">
    <source>
        <dbReference type="ARBA" id="ARBA00004771"/>
    </source>
</evidence>
<protein>
    <recommendedName>
        <fullName evidence="4">diacylglycerol O-acyltransferase</fullName>
        <ecNumber evidence="4">2.3.1.20</ecNumber>
    </recommendedName>
</protein>
<evidence type="ECO:0000256" key="3">
    <source>
        <dbReference type="ARBA" id="ARBA00009587"/>
    </source>
</evidence>
<evidence type="ECO:0000259" key="11">
    <source>
        <dbReference type="Pfam" id="PF03007"/>
    </source>
</evidence>
<dbReference type="SUPFAM" id="SSF52777">
    <property type="entry name" value="CoA-dependent acyltransferases"/>
    <property type="match status" value="1"/>
</dbReference>
<reference evidence="14" key="1">
    <citation type="journal article" date="2019" name="Int. J. Syst. Evol. Microbiol.">
        <title>The Global Catalogue of Microorganisms (GCM) 10K type strain sequencing project: providing services to taxonomists for standard genome sequencing and annotation.</title>
        <authorList>
            <consortium name="The Broad Institute Genomics Platform"/>
            <consortium name="The Broad Institute Genome Sequencing Center for Infectious Disease"/>
            <person name="Wu L."/>
            <person name="Ma J."/>
        </authorList>
    </citation>
    <scope>NUCLEOTIDE SEQUENCE [LARGE SCALE GENOMIC DNA]</scope>
    <source>
        <strain evidence="14">FCH27</strain>
    </source>
</reference>
<dbReference type="EMBL" id="JBHTCH010000001">
    <property type="protein sequence ID" value="MFC7359025.1"/>
    <property type="molecule type" value="Genomic_DNA"/>
</dbReference>
<dbReference type="EC" id="2.3.1.20" evidence="4"/>
<dbReference type="InterPro" id="IPR004255">
    <property type="entry name" value="O-acyltransferase_WSD1_N"/>
</dbReference>
<dbReference type="PANTHER" id="PTHR31650:SF1">
    <property type="entry name" value="WAX ESTER SYNTHASE_DIACYLGLYCEROL ACYLTRANSFERASE 4-RELATED"/>
    <property type="match status" value="1"/>
</dbReference>
<evidence type="ECO:0000256" key="4">
    <source>
        <dbReference type="ARBA" id="ARBA00013244"/>
    </source>
</evidence>
<evidence type="ECO:0000259" key="12">
    <source>
        <dbReference type="Pfam" id="PF06974"/>
    </source>
</evidence>
<feature type="domain" description="O-acyltransferase WSD1-like N-terminal" evidence="11">
    <location>
        <begin position="54"/>
        <end position="289"/>
    </location>
</feature>